<dbReference type="AlphaFoldDB" id="A0AAV3RN97"/>
<keyword evidence="2" id="KW-1185">Reference proteome</keyword>
<dbReference type="EMBL" id="BAABME010009936">
    <property type="protein sequence ID" value="GAA0176087.1"/>
    <property type="molecule type" value="Genomic_DNA"/>
</dbReference>
<evidence type="ECO:0000313" key="1">
    <source>
        <dbReference type="EMBL" id="GAA0176087.1"/>
    </source>
</evidence>
<reference evidence="1 2" key="1">
    <citation type="submission" date="2024-01" db="EMBL/GenBank/DDBJ databases">
        <title>The complete chloroplast genome sequence of Lithospermum erythrorhizon: insights into the phylogenetic relationship among Boraginaceae species and the maternal lineages of purple gromwells.</title>
        <authorList>
            <person name="Okada T."/>
            <person name="Watanabe K."/>
        </authorList>
    </citation>
    <scope>NUCLEOTIDE SEQUENCE [LARGE SCALE GENOMIC DNA]</scope>
</reference>
<evidence type="ECO:0008006" key="3">
    <source>
        <dbReference type="Google" id="ProtNLM"/>
    </source>
</evidence>
<sequence>MIKLGFAADFMRFVIDYISTLSYSVLVNEDQYGYFQSSRGLRQGDPLLPYLFIMCTEGLVYLINQAVQEGALKDIKIGR</sequence>
<comment type="caution">
    <text evidence="1">The sequence shown here is derived from an EMBL/GenBank/DDBJ whole genome shotgun (WGS) entry which is preliminary data.</text>
</comment>
<gene>
    <name evidence="1" type="ORF">LIER_29143</name>
</gene>
<proteinExistence type="predicted"/>
<name>A0AAV3RN97_LITER</name>
<evidence type="ECO:0000313" key="2">
    <source>
        <dbReference type="Proteomes" id="UP001454036"/>
    </source>
</evidence>
<protein>
    <recommendedName>
        <fullName evidence="3">Reverse transcriptase</fullName>
    </recommendedName>
</protein>
<dbReference type="Proteomes" id="UP001454036">
    <property type="component" value="Unassembled WGS sequence"/>
</dbReference>
<organism evidence="1 2">
    <name type="scientific">Lithospermum erythrorhizon</name>
    <name type="common">Purple gromwell</name>
    <name type="synonym">Lithospermum officinale var. erythrorhizon</name>
    <dbReference type="NCBI Taxonomy" id="34254"/>
    <lineage>
        <taxon>Eukaryota</taxon>
        <taxon>Viridiplantae</taxon>
        <taxon>Streptophyta</taxon>
        <taxon>Embryophyta</taxon>
        <taxon>Tracheophyta</taxon>
        <taxon>Spermatophyta</taxon>
        <taxon>Magnoliopsida</taxon>
        <taxon>eudicotyledons</taxon>
        <taxon>Gunneridae</taxon>
        <taxon>Pentapetalae</taxon>
        <taxon>asterids</taxon>
        <taxon>lamiids</taxon>
        <taxon>Boraginales</taxon>
        <taxon>Boraginaceae</taxon>
        <taxon>Boraginoideae</taxon>
        <taxon>Lithospermeae</taxon>
        <taxon>Lithospermum</taxon>
    </lineage>
</organism>
<accession>A0AAV3RN97</accession>